<evidence type="ECO:0000256" key="1">
    <source>
        <dbReference type="PROSITE-ProRule" id="PRU00023"/>
    </source>
</evidence>
<keyword evidence="1" id="KW-0040">ANK repeat</keyword>
<dbReference type="PROSITE" id="PS50297">
    <property type="entry name" value="ANK_REP_REGION"/>
    <property type="match status" value="2"/>
</dbReference>
<gene>
    <name evidence="2" type="ORF">Nepgr_000429</name>
</gene>
<evidence type="ECO:0000313" key="2">
    <source>
        <dbReference type="EMBL" id="GMG98589.1"/>
    </source>
</evidence>
<proteinExistence type="predicted"/>
<reference evidence="2" key="1">
    <citation type="submission" date="2023-05" db="EMBL/GenBank/DDBJ databases">
        <title>Nepenthes gracilis genome sequencing.</title>
        <authorList>
            <person name="Fukushima K."/>
        </authorList>
    </citation>
    <scope>NUCLEOTIDE SEQUENCE</scope>
    <source>
        <strain evidence="2">SING2019-196</strain>
    </source>
</reference>
<dbReference type="Gene3D" id="1.25.40.20">
    <property type="entry name" value="Ankyrin repeat-containing domain"/>
    <property type="match status" value="2"/>
</dbReference>
<dbReference type="SMART" id="SM00248">
    <property type="entry name" value="ANK"/>
    <property type="match status" value="8"/>
</dbReference>
<organism evidence="2 3">
    <name type="scientific">Nepenthes gracilis</name>
    <name type="common">Slender pitcher plant</name>
    <dbReference type="NCBI Taxonomy" id="150966"/>
    <lineage>
        <taxon>Eukaryota</taxon>
        <taxon>Viridiplantae</taxon>
        <taxon>Streptophyta</taxon>
        <taxon>Embryophyta</taxon>
        <taxon>Tracheophyta</taxon>
        <taxon>Spermatophyta</taxon>
        <taxon>Magnoliopsida</taxon>
        <taxon>eudicotyledons</taxon>
        <taxon>Gunneridae</taxon>
        <taxon>Pentapetalae</taxon>
        <taxon>Caryophyllales</taxon>
        <taxon>Nepenthaceae</taxon>
        <taxon>Nepenthes</taxon>
    </lineage>
</organism>
<dbReference type="InterPro" id="IPR002110">
    <property type="entry name" value="Ankyrin_rpt"/>
</dbReference>
<dbReference type="Pfam" id="PF00023">
    <property type="entry name" value="Ank"/>
    <property type="match status" value="3"/>
</dbReference>
<evidence type="ECO:0000313" key="3">
    <source>
        <dbReference type="Proteomes" id="UP001279734"/>
    </source>
</evidence>
<dbReference type="PANTHER" id="PTHR24121:SF22">
    <property type="entry name" value="PROTEIN ACCELERATED CELL DEATH 6-LIKE"/>
    <property type="match status" value="1"/>
</dbReference>
<sequence>MMLIDLLASWNEFQPKTGTPFPIFFGKSALWRTRCFMLPASHENLGIMQLIGLHCPSMIMKQNSNGDTALHVAAGSGCHFVVCTLLRLWLQGDQVDYRATYEIIDDLNLLRVRNKKGNTALHEAMINGHKHCAFLLIDKDPEVSYFLNMKGESPLYLAAKAGYEETINFMFQEIRNKDECLKGKSPLQAAITRRNKGLISMILQNEPRFINLRDKEGRTALHYAAFMGYNEEVQYLLELFSASPIERDNDGLFPIHLAATEGHIQTIRVLLRHYPDPKEMLNLNGQSILHIATNAEKHDVVSYILKNHALGFLINCRDLDGNTALHLAAIKSNALIVSTMVQDMRVDLEIINNEGLSVLNVVEQFIERAGVNEKQLIRVALSAARYTNARSWCSICRQSRD</sequence>
<dbReference type="PROSITE" id="PS50088">
    <property type="entry name" value="ANK_REPEAT"/>
    <property type="match status" value="2"/>
</dbReference>
<dbReference type="AlphaFoldDB" id="A0AAD3P1S6"/>
<feature type="repeat" description="ANK" evidence="1">
    <location>
        <begin position="216"/>
        <end position="238"/>
    </location>
</feature>
<name>A0AAD3P1S6_NEPGR</name>
<protein>
    <submittedName>
        <fullName evidence="2">Uncharacterized protein</fullName>
    </submittedName>
</protein>
<dbReference type="EMBL" id="BSYO01000001">
    <property type="protein sequence ID" value="GMG98589.1"/>
    <property type="molecule type" value="Genomic_DNA"/>
</dbReference>
<dbReference type="SUPFAM" id="SSF48403">
    <property type="entry name" value="Ankyrin repeat"/>
    <property type="match status" value="1"/>
</dbReference>
<keyword evidence="3" id="KW-1185">Reference proteome</keyword>
<accession>A0AAD3P1S6</accession>
<comment type="caution">
    <text evidence="2">The sequence shown here is derived from an EMBL/GenBank/DDBJ whole genome shotgun (WGS) entry which is preliminary data.</text>
</comment>
<dbReference type="InterPro" id="IPR036770">
    <property type="entry name" value="Ankyrin_rpt-contain_sf"/>
</dbReference>
<dbReference type="Proteomes" id="UP001279734">
    <property type="component" value="Unassembled WGS sequence"/>
</dbReference>
<dbReference type="Pfam" id="PF12796">
    <property type="entry name" value="Ank_2"/>
    <property type="match status" value="2"/>
</dbReference>
<dbReference type="PANTHER" id="PTHR24121">
    <property type="entry name" value="NO MECHANORECEPTOR POTENTIAL C, ISOFORM D-RELATED"/>
    <property type="match status" value="1"/>
</dbReference>
<feature type="repeat" description="ANK" evidence="1">
    <location>
        <begin position="250"/>
        <end position="273"/>
    </location>
</feature>